<comment type="caution">
    <text evidence="1">The sequence shown here is derived from an EMBL/GenBank/DDBJ whole genome shotgun (WGS) entry which is preliminary data.</text>
</comment>
<protein>
    <submittedName>
        <fullName evidence="1">Nucleoid-associated protein</fullName>
    </submittedName>
</protein>
<dbReference type="InterPro" id="IPR007358">
    <property type="entry name" value="Nucleoid_associated_NdpA"/>
</dbReference>
<dbReference type="Pfam" id="PF04245">
    <property type="entry name" value="NA37"/>
    <property type="match status" value="1"/>
</dbReference>
<evidence type="ECO:0000313" key="2">
    <source>
        <dbReference type="Proteomes" id="UP000664344"/>
    </source>
</evidence>
<dbReference type="Proteomes" id="UP000664344">
    <property type="component" value="Unassembled WGS sequence"/>
</dbReference>
<proteinExistence type="predicted"/>
<dbReference type="EMBL" id="JAFKDB010000019">
    <property type="protein sequence ID" value="MBN7770758.1"/>
    <property type="molecule type" value="Genomic_DNA"/>
</dbReference>
<name>A0ABS3BGY5_9GAMM</name>
<sequence>MQLINLKIDRIIIHQVYQRDQEGQKVTPLQSHDYTRFDKNAMDTFVARVRDALGEDSSAVQMQIVNQDDGDLPRLVDDVMDLNDEDFAAASYDFALKLASAQQRRAIPGGILVVFTGTQGAKPKRFLGLIKAEVHSGYEKEVQPDTQEISLKYVEELLLTPGTRLYKTAAFFEKADSNNDVDDLNDKWTVMISDYQISRTDGKAAAQYFYSDFLGFGYPQTSARTTKCFYDSATEFIADLDVSDAEKSELLNALTTYLKVEKTATVSSSDFAAKYFDDETKDDFLAHMEDSGVPTSAFTKDIEHIASKLKFRKVKFGGDIKFWAPYEVFADKVTMETIDGDIDESGQPAQWTKIVVKDRVIEQQ</sequence>
<gene>
    <name evidence="1" type="ORF">JYP53_12705</name>
</gene>
<reference evidence="1 2" key="1">
    <citation type="submission" date="2021-02" db="EMBL/GenBank/DDBJ databases">
        <title>PHA producing bacteria isolated from coastal sediment in Guangdong, Shenzhen.</title>
        <authorList>
            <person name="Zheng W."/>
            <person name="Yu S."/>
            <person name="Huang Y."/>
        </authorList>
    </citation>
    <scope>NUCLEOTIDE SEQUENCE [LARGE SCALE GENOMIC DNA]</scope>
    <source>
        <strain evidence="1 2">TN21-5</strain>
    </source>
</reference>
<dbReference type="RefSeq" id="WP_206557804.1">
    <property type="nucleotide sequence ID" value="NZ_JAFKDB010000019.1"/>
</dbReference>
<evidence type="ECO:0000313" key="1">
    <source>
        <dbReference type="EMBL" id="MBN7770758.1"/>
    </source>
</evidence>
<keyword evidence="2" id="KW-1185">Reference proteome</keyword>
<accession>A0ABS3BGY5</accession>
<organism evidence="1 2">
    <name type="scientific">Marinobacter daepoensis</name>
    <dbReference type="NCBI Taxonomy" id="262077"/>
    <lineage>
        <taxon>Bacteria</taxon>
        <taxon>Pseudomonadati</taxon>
        <taxon>Pseudomonadota</taxon>
        <taxon>Gammaproteobacteria</taxon>
        <taxon>Pseudomonadales</taxon>
        <taxon>Marinobacteraceae</taxon>
        <taxon>Marinobacter</taxon>
    </lineage>
</organism>